<keyword evidence="2" id="KW-1185">Reference proteome</keyword>
<sequence length="299" mass="31928">MFCTALRRRPSFVAVLPSLTSASGPALRESQLDTHDISLPVNSAVDPKTGNTVSTRQLRLLLLSSTSVSEVKLNDTIKRIRHFASLTGGQDLAIVFLLSQPQVTTFVSAKQLAVHGATTASTTDDAEGVYAYSKVQAELMNKPDIPNIPVLPLASLEGLPALLRKHVANLTHVHTQSHAAAATPVVASPFELLQLCTANPPMPQQTAYILSDLFPNIKVLAETCTSVTSAPSSSSPSARAAVLAGMDESSQMGDPYGLSTQGTEVSDSAHGKLKTLRDLVGEQQCLDVVDFWREEWTVD</sequence>
<dbReference type="Proteomes" id="UP001324427">
    <property type="component" value="Unassembled WGS sequence"/>
</dbReference>
<name>A0AAV9JWX8_9PEZI</name>
<gene>
    <name evidence="1" type="ORF">LTR36_003100</name>
</gene>
<organism evidence="1 2">
    <name type="scientific">Oleoguttula mirabilis</name>
    <dbReference type="NCBI Taxonomy" id="1507867"/>
    <lineage>
        <taxon>Eukaryota</taxon>
        <taxon>Fungi</taxon>
        <taxon>Dikarya</taxon>
        <taxon>Ascomycota</taxon>
        <taxon>Pezizomycotina</taxon>
        <taxon>Dothideomycetes</taxon>
        <taxon>Dothideomycetidae</taxon>
        <taxon>Mycosphaerellales</taxon>
        <taxon>Teratosphaeriaceae</taxon>
        <taxon>Oleoguttula</taxon>
    </lineage>
</organism>
<reference evidence="1 2" key="1">
    <citation type="submission" date="2021-11" db="EMBL/GenBank/DDBJ databases">
        <title>Black yeast isolated from Biological Soil Crust.</title>
        <authorList>
            <person name="Kurbessoian T."/>
        </authorList>
    </citation>
    <scope>NUCLEOTIDE SEQUENCE [LARGE SCALE GENOMIC DNA]</scope>
    <source>
        <strain evidence="1 2">CCFEE 5522</strain>
    </source>
</reference>
<dbReference type="AlphaFoldDB" id="A0AAV9JWX8"/>
<comment type="caution">
    <text evidence="1">The sequence shown here is derived from an EMBL/GenBank/DDBJ whole genome shotgun (WGS) entry which is preliminary data.</text>
</comment>
<protein>
    <submittedName>
        <fullName evidence="1">Uncharacterized protein</fullName>
    </submittedName>
</protein>
<evidence type="ECO:0000313" key="1">
    <source>
        <dbReference type="EMBL" id="KAK4550133.1"/>
    </source>
</evidence>
<evidence type="ECO:0000313" key="2">
    <source>
        <dbReference type="Proteomes" id="UP001324427"/>
    </source>
</evidence>
<proteinExistence type="predicted"/>
<dbReference type="EMBL" id="JAVFHQ010000002">
    <property type="protein sequence ID" value="KAK4550133.1"/>
    <property type="molecule type" value="Genomic_DNA"/>
</dbReference>
<accession>A0AAV9JWX8</accession>